<feature type="domain" description="Biotin carboxylation" evidence="6">
    <location>
        <begin position="1"/>
        <end position="157"/>
    </location>
</feature>
<dbReference type="PANTHER" id="PTHR18866">
    <property type="entry name" value="CARBOXYLASE:PYRUVATE/ACETYL-COA/PROPIONYL-COA CARBOXYLASE"/>
    <property type="match status" value="1"/>
</dbReference>
<gene>
    <name evidence="7" type="ORF">LPB72_12840</name>
</gene>
<feature type="domain" description="Lipoyl-binding" evidence="5">
    <location>
        <begin position="291"/>
        <end position="366"/>
    </location>
</feature>
<evidence type="ECO:0000256" key="3">
    <source>
        <dbReference type="ARBA" id="ARBA00022840"/>
    </source>
</evidence>
<protein>
    <recommendedName>
        <fullName evidence="9">Lipoyl-binding domain-containing protein</fullName>
    </recommendedName>
</protein>
<keyword evidence="8" id="KW-1185">Reference proteome</keyword>
<dbReference type="InterPro" id="IPR011054">
    <property type="entry name" value="Rudment_hybrid_motif"/>
</dbReference>
<dbReference type="InterPro" id="IPR011053">
    <property type="entry name" value="Single_hybrid_motif"/>
</dbReference>
<organism evidence="7 8">
    <name type="scientific">Hydrogenophaga crassostreae</name>
    <dbReference type="NCBI Taxonomy" id="1763535"/>
    <lineage>
        <taxon>Bacteria</taxon>
        <taxon>Pseudomonadati</taxon>
        <taxon>Pseudomonadota</taxon>
        <taxon>Betaproteobacteria</taxon>
        <taxon>Burkholderiales</taxon>
        <taxon>Comamonadaceae</taxon>
        <taxon>Hydrogenophaga</taxon>
    </lineage>
</organism>
<keyword evidence="2" id="KW-0547">Nucleotide-binding</keyword>
<dbReference type="InterPro" id="IPR000089">
    <property type="entry name" value="Biotin_lipoyl"/>
</dbReference>
<keyword evidence="3" id="KW-0067">ATP-binding</keyword>
<dbReference type="InterPro" id="IPR005482">
    <property type="entry name" value="Biotin_COase_C"/>
</dbReference>
<dbReference type="InterPro" id="IPR005479">
    <property type="entry name" value="CPAse_ATP-bd"/>
</dbReference>
<evidence type="ECO:0000256" key="2">
    <source>
        <dbReference type="ARBA" id="ARBA00022741"/>
    </source>
</evidence>
<comment type="caution">
    <text evidence="7">The sequence shown here is derived from an EMBL/GenBank/DDBJ whole genome shotgun (WGS) entry which is preliminary data.</text>
</comment>
<dbReference type="Pfam" id="PF02785">
    <property type="entry name" value="Biotin_carb_C"/>
    <property type="match status" value="1"/>
</dbReference>
<evidence type="ECO:0000313" key="8">
    <source>
        <dbReference type="Proteomes" id="UP000185657"/>
    </source>
</evidence>
<dbReference type="SMART" id="SM00878">
    <property type="entry name" value="Biotin_carb_C"/>
    <property type="match status" value="1"/>
</dbReference>
<dbReference type="PANTHER" id="PTHR18866:SF33">
    <property type="entry name" value="METHYLCROTONOYL-COA CARBOXYLASE SUBUNIT ALPHA, MITOCHONDRIAL-RELATED"/>
    <property type="match status" value="1"/>
</dbReference>
<evidence type="ECO:0000313" key="7">
    <source>
        <dbReference type="EMBL" id="OAD41521.1"/>
    </source>
</evidence>
<dbReference type="Pfam" id="PF00364">
    <property type="entry name" value="Biotin_lipoyl"/>
    <property type="match status" value="1"/>
</dbReference>
<dbReference type="EMBL" id="LVWD01000015">
    <property type="protein sequence ID" value="OAD41521.1"/>
    <property type="molecule type" value="Genomic_DNA"/>
</dbReference>
<dbReference type="InterPro" id="IPR011764">
    <property type="entry name" value="Biotin_carboxylation_dom"/>
</dbReference>
<name>A0ABX2U5Y9_9BURK</name>
<dbReference type="PROSITE" id="PS50979">
    <property type="entry name" value="BC"/>
    <property type="match status" value="1"/>
</dbReference>
<accession>A0ABX2U5Y9</accession>
<dbReference type="Gene3D" id="3.30.470.20">
    <property type="entry name" value="ATP-grasp fold, B domain"/>
    <property type="match status" value="1"/>
</dbReference>
<dbReference type="SUPFAM" id="SSF51230">
    <property type="entry name" value="Single hybrid motif"/>
    <property type="match status" value="1"/>
</dbReference>
<dbReference type="SUPFAM" id="SSF51246">
    <property type="entry name" value="Rudiment single hybrid motif"/>
    <property type="match status" value="1"/>
</dbReference>
<dbReference type="SUPFAM" id="SSF56059">
    <property type="entry name" value="Glutathione synthetase ATP-binding domain-like"/>
    <property type="match status" value="1"/>
</dbReference>
<keyword evidence="4" id="KW-0092">Biotin</keyword>
<proteinExistence type="predicted"/>
<keyword evidence="1" id="KW-0436">Ligase</keyword>
<evidence type="ECO:0000259" key="6">
    <source>
        <dbReference type="PROSITE" id="PS50979"/>
    </source>
</evidence>
<evidence type="ECO:0008006" key="9">
    <source>
        <dbReference type="Google" id="ProtNLM"/>
    </source>
</evidence>
<evidence type="ECO:0000259" key="5">
    <source>
        <dbReference type="PROSITE" id="PS50968"/>
    </source>
</evidence>
<dbReference type="CDD" id="cd06850">
    <property type="entry name" value="biotinyl_domain"/>
    <property type="match status" value="1"/>
</dbReference>
<dbReference type="Pfam" id="PF02786">
    <property type="entry name" value="CPSase_L_D2"/>
    <property type="match status" value="1"/>
</dbReference>
<dbReference type="InterPro" id="IPR050856">
    <property type="entry name" value="Biotin_carboxylase_complex"/>
</dbReference>
<dbReference type="PROSITE" id="PS50968">
    <property type="entry name" value="BIOTINYL_LIPOYL"/>
    <property type="match status" value="1"/>
</dbReference>
<evidence type="ECO:0000256" key="1">
    <source>
        <dbReference type="ARBA" id="ARBA00022598"/>
    </source>
</evidence>
<dbReference type="Gene3D" id="2.40.50.100">
    <property type="match status" value="1"/>
</dbReference>
<dbReference type="Proteomes" id="UP000185657">
    <property type="component" value="Unassembled WGS sequence"/>
</dbReference>
<sequence>MNTRLQVEHPVTEALTGLDLVEWQLRVARGEALPLTQDEVRLEGHAVEVRLCAEDARYIPQTGTVHGFHAPDASGGLRLDHAIEHGLVVSPHYDAMLGKWISHAPTREEALDRLTCALNETRVLGVQSNRAFLAACLSHPLFRAGQALVPFLQGHGDEVRERLGVAAGSDAERVAALAVLYARSLPAAALPCPWARPVRLSLDGRAVAIDVLEIGGAHVRLSGAGLECTAHVAPLSDGSNGKAVILEGQCWVTHAVATSAGRWHVQLSGGGEPSALEVWIDDVSMQPPGGVGNARVTNDLRAPFNGKLIGVKAVAGQAVIKGETLLVVESMKLEHSLAAPRDGIVAELLVEQGQQLGPGQLLMRFEAET</sequence>
<evidence type="ECO:0000256" key="4">
    <source>
        <dbReference type="ARBA" id="ARBA00023267"/>
    </source>
</evidence>
<reference evidence="7 8" key="1">
    <citation type="submission" date="2016-02" db="EMBL/GenBank/DDBJ databases">
        <title>Draft genome sequence of Hydrogenophaga sp. LPB0072.</title>
        <authorList>
            <person name="Shin S.-K."/>
            <person name="Yi H."/>
        </authorList>
    </citation>
    <scope>NUCLEOTIDE SEQUENCE [LARGE SCALE GENOMIC DNA]</scope>
    <source>
        <strain evidence="7 8">LPB0072</strain>
    </source>
</reference>